<feature type="domain" description="Aerobactin siderophore biosynthesis IucA/IucC-like C-terminal" evidence="4">
    <location>
        <begin position="435"/>
        <end position="594"/>
    </location>
</feature>
<evidence type="ECO:0008006" key="7">
    <source>
        <dbReference type="Google" id="ProtNLM"/>
    </source>
</evidence>
<evidence type="ECO:0000259" key="4">
    <source>
        <dbReference type="Pfam" id="PF06276"/>
    </source>
</evidence>
<dbReference type="PANTHER" id="PTHR34384">
    <property type="entry name" value="L-2,3-DIAMINOPROPANOATE--CITRATE LIGASE"/>
    <property type="match status" value="1"/>
</dbReference>
<gene>
    <name evidence="5" type="ORF">CHH67_11035</name>
</gene>
<dbReference type="GO" id="GO:0016881">
    <property type="term" value="F:acid-amino acid ligase activity"/>
    <property type="evidence" value="ECO:0007669"/>
    <property type="project" value="UniProtKB-ARBA"/>
</dbReference>
<comment type="similarity">
    <text evidence="2">Belongs to the IucA/IucC family.</text>
</comment>
<sequence>MLTDKHALPLKEADPDTDIKTGLMIREETERLAQQMAARSLLNAFLRENVDAIEHLQRLAEAAEKGAAVSVTLMLGDGARLHGTVQYASLIGQHVYADEWMLEAGEIRRLLTFHELAERLVLELAQRLHHRRQRLLAVDEVLRRIGLSVRYLHGHLVQREEDAKAGKEVRKLDYIRSEQSVFAGHPFHPYPKSVEGMDEVDLDRYSPERGASFALYYFAVSKSALHGEWLPGERSAMLPEPICEPYREALVERIGTLAEDMYEPLPMHPWQARQLLGQPRLRRALERGELVPLGPLGPKVFPTSSVRTVWEPGSGCGWKLPLGVRITNLIRVNTAEQTTRTMHAAQLTARLGDDLRRELPGLMPETGYAGIAEPGDAILDPSITVMFRPLKLDPSSSFVLASLVESWPGERAPKLAQAIAESAQAGGTRELPDMQLWLERYLQLSMLPLLRVWDRYGISFEAHAQNSLLALKGGWPSAFYTRDLEGMSVDRQVAEAAGWIGELLPENSPLLYNAAEAWRRTLYYYFVNHLGSLIHAWARCQNRPEGEGWDVVRHLLLAERARASARLLPYIDGLLTEQTLPAKANFSSCLVNKGDTPLYIMIANPMRDGRR</sequence>
<dbReference type="Proteomes" id="UP000215596">
    <property type="component" value="Unassembled WGS sequence"/>
</dbReference>
<feature type="domain" description="Aerobactin siderophore biosynthesis IucA/IucC N-terminal" evidence="3">
    <location>
        <begin position="173"/>
        <end position="387"/>
    </location>
</feature>
<dbReference type="GO" id="GO:0019290">
    <property type="term" value="P:siderophore biosynthetic process"/>
    <property type="evidence" value="ECO:0007669"/>
    <property type="project" value="InterPro"/>
</dbReference>
<dbReference type="Pfam" id="PF06276">
    <property type="entry name" value="FhuF"/>
    <property type="match status" value="1"/>
</dbReference>
<protein>
    <recommendedName>
        <fullName evidence="7">Short-chain oxidoreductase</fullName>
    </recommendedName>
</protein>
<dbReference type="Pfam" id="PF04183">
    <property type="entry name" value="IucA_IucC"/>
    <property type="match status" value="1"/>
</dbReference>
<comment type="caution">
    <text evidence="5">The sequence shown here is derived from an EMBL/GenBank/DDBJ whole genome shotgun (WGS) entry which is preliminary data.</text>
</comment>
<dbReference type="EMBL" id="NPBY01000032">
    <property type="protein sequence ID" value="PAD77042.1"/>
    <property type="molecule type" value="Genomic_DNA"/>
</dbReference>
<dbReference type="OrthoDB" id="2989563at2"/>
<dbReference type="Gene3D" id="1.10.510.40">
    <property type="match status" value="1"/>
</dbReference>
<dbReference type="RefSeq" id="WP_095265233.1">
    <property type="nucleotide sequence ID" value="NZ_NPBY01000032.1"/>
</dbReference>
<comment type="pathway">
    <text evidence="1">Siderophore biosynthesis.</text>
</comment>
<dbReference type="InterPro" id="IPR022770">
    <property type="entry name" value="IucA/IucC-like_C"/>
</dbReference>
<evidence type="ECO:0000256" key="1">
    <source>
        <dbReference type="ARBA" id="ARBA00004924"/>
    </source>
</evidence>
<evidence type="ECO:0000259" key="3">
    <source>
        <dbReference type="Pfam" id="PF04183"/>
    </source>
</evidence>
<accession>A0A268EV96</accession>
<proteinExistence type="inferred from homology"/>
<dbReference type="InterPro" id="IPR037455">
    <property type="entry name" value="LucA/IucC-like"/>
</dbReference>
<dbReference type="InterPro" id="IPR007310">
    <property type="entry name" value="Aerobactin_biosyn_IucA/IucC_N"/>
</dbReference>
<dbReference type="Gene3D" id="6.10.250.3370">
    <property type="match status" value="1"/>
</dbReference>
<name>A0A268EV96_9BACL</name>
<evidence type="ECO:0000256" key="2">
    <source>
        <dbReference type="ARBA" id="ARBA00007832"/>
    </source>
</evidence>
<evidence type="ECO:0000313" key="6">
    <source>
        <dbReference type="Proteomes" id="UP000215596"/>
    </source>
</evidence>
<dbReference type="AlphaFoldDB" id="A0A268EV96"/>
<organism evidence="5 6">
    <name type="scientific">Paenibacillus campinasensis</name>
    <dbReference type="NCBI Taxonomy" id="66347"/>
    <lineage>
        <taxon>Bacteria</taxon>
        <taxon>Bacillati</taxon>
        <taxon>Bacillota</taxon>
        <taxon>Bacilli</taxon>
        <taxon>Bacillales</taxon>
        <taxon>Paenibacillaceae</taxon>
        <taxon>Paenibacillus</taxon>
    </lineage>
</organism>
<reference evidence="5 6" key="1">
    <citation type="submission" date="2017-07" db="EMBL/GenBank/DDBJ databases">
        <title>Isolation and whole genome analysis of endospore-forming bacteria from heroin.</title>
        <authorList>
            <person name="Kalinowski J."/>
            <person name="Ahrens B."/>
            <person name="Al-Dilaimi A."/>
            <person name="Winkler A."/>
            <person name="Wibberg D."/>
            <person name="Schleenbecker U."/>
            <person name="Ruckert C."/>
            <person name="Wolfel R."/>
            <person name="Grass G."/>
        </authorList>
    </citation>
    <scope>NUCLEOTIDE SEQUENCE [LARGE SCALE GENOMIC DNA]</scope>
    <source>
        <strain evidence="5 6">7537-G1</strain>
    </source>
</reference>
<dbReference type="PANTHER" id="PTHR34384:SF5">
    <property type="entry name" value="L-2,3-DIAMINOPROPANOATE--CITRATE LIGASE"/>
    <property type="match status" value="1"/>
</dbReference>
<evidence type="ECO:0000313" key="5">
    <source>
        <dbReference type="EMBL" id="PAD77042.1"/>
    </source>
</evidence>